<feature type="repeat" description="TPR" evidence="3">
    <location>
        <begin position="60"/>
        <end position="93"/>
    </location>
</feature>
<feature type="repeat" description="TPR" evidence="3">
    <location>
        <begin position="128"/>
        <end position="161"/>
    </location>
</feature>
<dbReference type="RefSeq" id="WP_160884853.1">
    <property type="nucleotide sequence ID" value="NZ_WURB01000007.1"/>
</dbReference>
<evidence type="ECO:0000256" key="3">
    <source>
        <dbReference type="PROSITE-ProRule" id="PRU00339"/>
    </source>
</evidence>
<dbReference type="SUPFAM" id="SSF48452">
    <property type="entry name" value="TPR-like"/>
    <property type="match status" value="1"/>
</dbReference>
<dbReference type="InterPro" id="IPR016181">
    <property type="entry name" value="Acyl_CoA_acyltransferase"/>
</dbReference>
<dbReference type="Pfam" id="PF13432">
    <property type="entry name" value="TPR_16"/>
    <property type="match status" value="2"/>
</dbReference>
<dbReference type="Gene3D" id="1.25.40.10">
    <property type="entry name" value="Tetratricopeptide repeat domain"/>
    <property type="match status" value="1"/>
</dbReference>
<gene>
    <name evidence="5" type="ORF">GR328_12535</name>
</gene>
<dbReference type="Proteomes" id="UP000436483">
    <property type="component" value="Unassembled WGS sequence"/>
</dbReference>
<organism evidence="5 6">
    <name type="scientific">Microvirga makkahensis</name>
    <dbReference type="NCBI Taxonomy" id="1128670"/>
    <lineage>
        <taxon>Bacteria</taxon>
        <taxon>Pseudomonadati</taxon>
        <taxon>Pseudomonadota</taxon>
        <taxon>Alphaproteobacteria</taxon>
        <taxon>Hyphomicrobiales</taxon>
        <taxon>Methylobacteriaceae</taxon>
        <taxon>Microvirga</taxon>
    </lineage>
</organism>
<evidence type="ECO:0000313" key="5">
    <source>
        <dbReference type="EMBL" id="MXQ12275.1"/>
    </source>
</evidence>
<evidence type="ECO:0000256" key="1">
    <source>
        <dbReference type="ARBA" id="ARBA00022737"/>
    </source>
</evidence>
<dbReference type="PANTHER" id="PTHR45586">
    <property type="entry name" value="TPR REPEAT-CONTAINING PROTEIN PA4667"/>
    <property type="match status" value="1"/>
</dbReference>
<reference evidence="5 6" key="1">
    <citation type="submission" date="2019-12" db="EMBL/GenBank/DDBJ databases">
        <authorList>
            <person name="Yuan C.-G."/>
        </authorList>
    </citation>
    <scope>NUCLEOTIDE SEQUENCE [LARGE SCALE GENOMIC DNA]</scope>
    <source>
        <strain evidence="5 6">KCTC 23863</strain>
    </source>
</reference>
<evidence type="ECO:0000313" key="6">
    <source>
        <dbReference type="Proteomes" id="UP000436483"/>
    </source>
</evidence>
<dbReference type="EMBL" id="WURB01000007">
    <property type="protein sequence ID" value="MXQ12275.1"/>
    <property type="molecule type" value="Genomic_DNA"/>
</dbReference>
<dbReference type="SUPFAM" id="SSF55729">
    <property type="entry name" value="Acyl-CoA N-acyltransferases (Nat)"/>
    <property type="match status" value="1"/>
</dbReference>
<accession>A0A7X3SPH4</accession>
<feature type="compositionally biased region" description="Polar residues" evidence="4">
    <location>
        <begin position="1"/>
        <end position="11"/>
    </location>
</feature>
<dbReference type="InterPro" id="IPR019734">
    <property type="entry name" value="TPR_rpt"/>
</dbReference>
<sequence>MIPRPAQTNPASEADAGSQAVSAGGEAQAPVQLPLDAAAALRKAAEAVHRSILEMKPADHRALLNLGRLARQRGDAPSALGYFKAAMAAKPRRIEPRLEVARELRTLSRLDEAEALYLDLLKKHPTLVRALVGLGSIARARGRHRLALSYYQAAVAAKPSRINLKLEAAAELRKLSRFHEAEQLYRAILTDQPDHARARERLARLPQPEKSGLPPLDRSWLERETFTRAAEWGRNLEALGALAFDMSLLALAQDFARGASEEVRRDCILLRLGKKTKLLPLVSDWEEYEHVLKREATALDSGRLLGPVPAQRKGAQLSAGGIARSKLEFVWHRETVSEMRGSSLKTYRWNIRKLLKAGARVEPIGPENLARVLACNDRWYAEKKAQGRLTHYRTRTAWTLENLAMLEPLGVRHLAVVLDDDVIGYGVGSYLGASWAAYFYGRGDYSDGVAPLLVHEHSKLYSDREWINAGYGGPPGLLAFKQRFTTNAADKQLAMGWIQA</sequence>
<dbReference type="OrthoDB" id="8467430at2"/>
<keyword evidence="1" id="KW-0677">Repeat</keyword>
<feature type="region of interest" description="Disordered" evidence="4">
    <location>
        <begin position="1"/>
        <end position="27"/>
    </location>
</feature>
<dbReference type="InterPro" id="IPR051012">
    <property type="entry name" value="CellSynth/LPSAsmb/PSIAsmb"/>
</dbReference>
<dbReference type="SMART" id="SM00028">
    <property type="entry name" value="TPR"/>
    <property type="match status" value="4"/>
</dbReference>
<protein>
    <submittedName>
        <fullName evidence="5">Tetratricopeptide repeat protein</fullName>
    </submittedName>
</protein>
<evidence type="ECO:0000256" key="2">
    <source>
        <dbReference type="ARBA" id="ARBA00022803"/>
    </source>
</evidence>
<dbReference type="InterPro" id="IPR011990">
    <property type="entry name" value="TPR-like_helical_dom_sf"/>
</dbReference>
<dbReference type="Gene3D" id="3.40.630.30">
    <property type="match status" value="1"/>
</dbReference>
<dbReference type="PROSITE" id="PS50005">
    <property type="entry name" value="TPR"/>
    <property type="match status" value="2"/>
</dbReference>
<keyword evidence="6" id="KW-1185">Reference proteome</keyword>
<comment type="caution">
    <text evidence="5">The sequence shown here is derived from an EMBL/GenBank/DDBJ whole genome shotgun (WGS) entry which is preliminary data.</text>
</comment>
<dbReference type="PANTHER" id="PTHR45586:SF1">
    <property type="entry name" value="LIPOPOLYSACCHARIDE ASSEMBLY PROTEIN B"/>
    <property type="match status" value="1"/>
</dbReference>
<keyword evidence="2 3" id="KW-0802">TPR repeat</keyword>
<proteinExistence type="predicted"/>
<dbReference type="AlphaFoldDB" id="A0A7X3SPH4"/>
<evidence type="ECO:0000256" key="4">
    <source>
        <dbReference type="SAM" id="MobiDB-lite"/>
    </source>
</evidence>
<name>A0A7X3SPH4_9HYPH</name>
<reference evidence="5 6" key="2">
    <citation type="submission" date="2020-01" db="EMBL/GenBank/DDBJ databases">
        <title>Microvirga sp. nov., an arsenate reduction bacterium isolated from Tibet hotspring sediments.</title>
        <authorList>
            <person name="Xian W.-D."/>
            <person name="Li W.-J."/>
        </authorList>
    </citation>
    <scope>NUCLEOTIDE SEQUENCE [LARGE SCALE GENOMIC DNA]</scope>
    <source>
        <strain evidence="5 6">KCTC 23863</strain>
    </source>
</reference>